<name>A0A6G9AKP3_9BACT</name>
<protein>
    <submittedName>
        <fullName evidence="1">Heme-binding protein</fullName>
    </submittedName>
</protein>
<evidence type="ECO:0000313" key="1">
    <source>
        <dbReference type="EMBL" id="QIP12899.1"/>
    </source>
</evidence>
<dbReference type="InterPro" id="IPR038084">
    <property type="entry name" value="PduO/GlcC-like_sf"/>
</dbReference>
<proteinExistence type="predicted"/>
<dbReference type="SUPFAM" id="SSF143744">
    <property type="entry name" value="GlcG-like"/>
    <property type="match status" value="1"/>
</dbReference>
<dbReference type="KEGG" id="spib:G8759_09800"/>
<organism evidence="1 2">
    <name type="scientific">Spirosoma aureum</name>
    <dbReference type="NCBI Taxonomy" id="2692134"/>
    <lineage>
        <taxon>Bacteria</taxon>
        <taxon>Pseudomonadati</taxon>
        <taxon>Bacteroidota</taxon>
        <taxon>Cytophagia</taxon>
        <taxon>Cytophagales</taxon>
        <taxon>Cytophagaceae</taxon>
        <taxon>Spirosoma</taxon>
    </lineage>
</organism>
<sequence length="136" mass="13946">MSATNITLEQAETAVKAAKVKAVELGTLMNIAVVDAGANLTAFARMDGAWLGSVDIAQKKARTARYFDMPTGEVGKLSQPGGSLFNIEHSNGGLITFPGGIPIENADGQIIGAIGVSGSTVENDNDVAQAGVDSLR</sequence>
<accession>A0A6G9AKP3</accession>
<dbReference type="Proteomes" id="UP000501802">
    <property type="component" value="Chromosome"/>
</dbReference>
<dbReference type="EMBL" id="CP050063">
    <property type="protein sequence ID" value="QIP12899.1"/>
    <property type="molecule type" value="Genomic_DNA"/>
</dbReference>
<evidence type="ECO:0000313" key="2">
    <source>
        <dbReference type="Proteomes" id="UP000501802"/>
    </source>
</evidence>
<dbReference type="Pfam" id="PF03928">
    <property type="entry name" value="HbpS-like"/>
    <property type="match status" value="1"/>
</dbReference>
<dbReference type="AlphaFoldDB" id="A0A6G9AKP3"/>
<gene>
    <name evidence="1" type="ORF">G8759_09800</name>
</gene>
<dbReference type="PANTHER" id="PTHR34309:SF1">
    <property type="entry name" value="PROTEIN GLCG"/>
    <property type="match status" value="1"/>
</dbReference>
<dbReference type="InterPro" id="IPR052517">
    <property type="entry name" value="GlcG_carb_metab_protein"/>
</dbReference>
<dbReference type="Gene3D" id="3.30.450.150">
    <property type="entry name" value="Haem-degrading domain"/>
    <property type="match status" value="1"/>
</dbReference>
<dbReference type="RefSeq" id="WP_167207451.1">
    <property type="nucleotide sequence ID" value="NZ_CP050063.1"/>
</dbReference>
<dbReference type="InterPro" id="IPR005624">
    <property type="entry name" value="PduO/GlcC-like"/>
</dbReference>
<dbReference type="PANTHER" id="PTHR34309">
    <property type="entry name" value="SLR1406 PROTEIN"/>
    <property type="match status" value="1"/>
</dbReference>
<keyword evidence="2" id="KW-1185">Reference proteome</keyword>
<reference evidence="1 2" key="1">
    <citation type="submission" date="2020-03" db="EMBL/GenBank/DDBJ databases">
        <authorList>
            <person name="Kim M.K."/>
        </authorList>
    </citation>
    <scope>NUCLEOTIDE SEQUENCE [LARGE SCALE GENOMIC DNA]</scope>
    <source>
        <strain evidence="1 2">BT328</strain>
    </source>
</reference>